<keyword evidence="8" id="KW-1185">Reference proteome</keyword>
<name>A0AAQ3XJW5_PASNO</name>
<dbReference type="Gene3D" id="3.10.110.10">
    <property type="entry name" value="Ubiquitin Conjugating Enzyme"/>
    <property type="match status" value="2"/>
</dbReference>
<keyword evidence="5" id="KW-0067">ATP-binding</keyword>
<gene>
    <name evidence="7" type="ORF">U9M48_044840</name>
</gene>
<feature type="domain" description="UBC core" evidence="6">
    <location>
        <begin position="1234"/>
        <end position="1394"/>
    </location>
</feature>
<dbReference type="GO" id="GO:0061631">
    <property type="term" value="F:ubiquitin conjugating enzyme activity"/>
    <property type="evidence" value="ECO:0007669"/>
    <property type="project" value="UniProtKB-EC"/>
</dbReference>
<dbReference type="InterPro" id="IPR057733">
    <property type="entry name" value="UBE2O-like_SH3-B"/>
</dbReference>
<dbReference type="InterPro" id="IPR026960">
    <property type="entry name" value="RVT-Znf"/>
</dbReference>
<dbReference type="Pfam" id="PF23043">
    <property type="entry name" value="SH3-B_UBE2O"/>
    <property type="match status" value="1"/>
</dbReference>
<evidence type="ECO:0000256" key="1">
    <source>
        <dbReference type="ARBA" id="ARBA00012486"/>
    </source>
</evidence>
<evidence type="ECO:0000256" key="2">
    <source>
        <dbReference type="ARBA" id="ARBA00022679"/>
    </source>
</evidence>
<evidence type="ECO:0000256" key="4">
    <source>
        <dbReference type="ARBA" id="ARBA00022786"/>
    </source>
</evidence>
<reference evidence="7 8" key="1">
    <citation type="submission" date="2024-02" db="EMBL/GenBank/DDBJ databases">
        <title>High-quality chromosome-scale genome assembly of Pensacola bahiagrass (Paspalum notatum Flugge var. saurae).</title>
        <authorList>
            <person name="Vega J.M."/>
            <person name="Podio M."/>
            <person name="Orjuela J."/>
            <person name="Siena L.A."/>
            <person name="Pessino S.C."/>
            <person name="Combes M.C."/>
            <person name="Mariac C."/>
            <person name="Albertini E."/>
            <person name="Pupilli F."/>
            <person name="Ortiz J.P.A."/>
            <person name="Leblanc O."/>
        </authorList>
    </citation>
    <scope>NUCLEOTIDE SEQUENCE [LARGE SCALE GENOMIC DNA]</scope>
    <source>
        <strain evidence="7">R1</strain>
        <tissue evidence="7">Leaf</tissue>
    </source>
</reference>
<protein>
    <recommendedName>
        <fullName evidence="1">E2 ubiquitin-conjugating enzyme</fullName>
        <ecNumber evidence="1">2.3.2.23</ecNumber>
    </recommendedName>
</protein>
<keyword evidence="2" id="KW-0808">Transferase</keyword>
<proteinExistence type="predicted"/>
<organism evidence="7 8">
    <name type="scientific">Paspalum notatum var. saurae</name>
    <dbReference type="NCBI Taxonomy" id="547442"/>
    <lineage>
        <taxon>Eukaryota</taxon>
        <taxon>Viridiplantae</taxon>
        <taxon>Streptophyta</taxon>
        <taxon>Embryophyta</taxon>
        <taxon>Tracheophyta</taxon>
        <taxon>Spermatophyta</taxon>
        <taxon>Magnoliopsida</taxon>
        <taxon>Liliopsida</taxon>
        <taxon>Poales</taxon>
        <taxon>Poaceae</taxon>
        <taxon>PACMAD clade</taxon>
        <taxon>Panicoideae</taxon>
        <taxon>Andropogonodae</taxon>
        <taxon>Paspaleae</taxon>
        <taxon>Paspalinae</taxon>
        <taxon>Paspalum</taxon>
    </lineage>
</organism>
<dbReference type="InterPro" id="IPR057735">
    <property type="entry name" value="UBE2O-like_tSH3-B"/>
</dbReference>
<dbReference type="SMART" id="SM00212">
    <property type="entry name" value="UBCc"/>
    <property type="match status" value="2"/>
</dbReference>
<dbReference type="EMBL" id="CP144754">
    <property type="protein sequence ID" value="WVZ99567.1"/>
    <property type="molecule type" value="Genomic_DNA"/>
</dbReference>
<dbReference type="EC" id="2.3.2.23" evidence="1"/>
<evidence type="ECO:0000259" key="6">
    <source>
        <dbReference type="PROSITE" id="PS50127"/>
    </source>
</evidence>
<dbReference type="PANTHER" id="PTHR46116">
    <property type="entry name" value="(E3-INDEPENDENT) E2 UBIQUITIN-CONJUGATING ENZYME"/>
    <property type="match status" value="1"/>
</dbReference>
<dbReference type="Proteomes" id="UP001341281">
    <property type="component" value="Chromosome 10"/>
</dbReference>
<keyword evidence="3" id="KW-0547">Nucleotide-binding</keyword>
<dbReference type="SUPFAM" id="SSF54495">
    <property type="entry name" value="UBC-like"/>
    <property type="match status" value="2"/>
</dbReference>
<keyword evidence="4" id="KW-0833">Ubl conjugation pathway</keyword>
<dbReference type="Pfam" id="PF00179">
    <property type="entry name" value="UQ_con"/>
    <property type="match status" value="2"/>
</dbReference>
<evidence type="ECO:0000313" key="8">
    <source>
        <dbReference type="Proteomes" id="UP001341281"/>
    </source>
</evidence>
<evidence type="ECO:0000256" key="3">
    <source>
        <dbReference type="ARBA" id="ARBA00022741"/>
    </source>
</evidence>
<evidence type="ECO:0000313" key="7">
    <source>
        <dbReference type="EMBL" id="WVZ99567.1"/>
    </source>
</evidence>
<dbReference type="CDD" id="cd23837">
    <property type="entry name" value="UBCc_UBE2O"/>
    <property type="match status" value="2"/>
</dbReference>
<dbReference type="PANTHER" id="PTHR46116:SF15">
    <property type="entry name" value="(E3-INDEPENDENT) E2 UBIQUITIN-CONJUGATING ENZYME"/>
    <property type="match status" value="1"/>
</dbReference>
<evidence type="ECO:0000256" key="5">
    <source>
        <dbReference type="ARBA" id="ARBA00022840"/>
    </source>
</evidence>
<feature type="domain" description="UBC core" evidence="6">
    <location>
        <begin position="631"/>
        <end position="791"/>
    </location>
</feature>
<dbReference type="GO" id="GO:0005524">
    <property type="term" value="F:ATP binding"/>
    <property type="evidence" value="ECO:0007669"/>
    <property type="project" value="UniProtKB-KW"/>
</dbReference>
<dbReference type="Pfam" id="PF13966">
    <property type="entry name" value="zf-RVT"/>
    <property type="match status" value="1"/>
</dbReference>
<dbReference type="PROSITE" id="PS50127">
    <property type="entry name" value="UBC_2"/>
    <property type="match status" value="2"/>
</dbReference>
<dbReference type="InterPro" id="IPR000608">
    <property type="entry name" value="UBC"/>
</dbReference>
<dbReference type="InterPro" id="IPR016135">
    <property type="entry name" value="UBQ-conjugating_enzyme/RWD"/>
</dbReference>
<dbReference type="Pfam" id="PF23046">
    <property type="entry name" value="tSH3-B_UBE2O"/>
    <property type="match status" value="1"/>
</dbReference>
<accession>A0AAQ3XJW5</accession>
<sequence length="1499" mass="166633">MAAVWNCDSCEYSYIRVILLWHYQSSVLYQEALLKGILGQLPGVGIMDLFAIDSDSESYTSDSEDQEECEFTYSGHAQNILSSLDESIGKIDNFLTFERGFLHGDIVCPVSDPSGQLGRVVGVAMFVDLETSSGDIIKDVNSKKLSRVRSFVSGDSVVMGPWVGRVIRAFDLVTVLFSDGAKCEMLLRDSELLKPIPPILFEEAPYFYYPGQRVRIVDPSVSKSATWLCGSWRTSRDEGVVSHVDVGLVHVNWITSVTNVWGDKSSSPPNFQDPKNLTLLSCFPYANWQLGDWCALTAGSSGCAWMDSGKSCILSKDWKGDSNKHMHFESYGSGCSQTYVVAKTKSTVDVLWQNGTISLGLEPHTLVPVSTLGDHDFWPGQFVLEKLTVEDAERCQRTGIVRDVDALERTVNVKWIGPAGSDTVSYGSGPAVETMSAYELVEHPDFSFTTGEVVIRSAMNIDKSEADLTNGSLTSRETLITSSAFLSCIGNVLGYKEDGIEVQWANGVISKIAVGSTEDCTGSLCKATAFLLSKTAYDFLTNVAASLFGTHGSPSPSSVMVDPRYEIVKTEETKPYPEELPEEQQIVEFGAHIEEPNLSSEDAVSKRFDVVTDCLDHHFVKENGHESVTRGWVKKVQQEWNILQNDLPDGIHVRVYEERMDLLRACIVGAAGTPYHDNLFFFDIFFPPDYPHEPPAVHYHSGGLRLNPNLYESGKVCLSLLKTWSGTGNEVWNPENSTVLQLLLSLQALVLNEKPYFNEAGYDKFVGKADGEKNSITYNENAFLLSCRSMMYVLHKPPKHFEKLVKEHFTCRVPCILDACEAYLGGDLVGHAHDNAYISEDGSKNCSTGFKIMLGKLLPKLVTAFSEAGITSVTAGFSLTPAAMDGLEMIQLLTDGISLQTGRDIRLCSLSRPSEALSSSKLYRAATSSGDRAPFFEFIWHSKAPPKARNMIQCRVNLKRKHIVEFAVCEVCGGEAETADHILWRCPLAAAFWARSYLCAGSSSLDDPDVVEVSPATAAAGGWASGHHKRKRSQVVPHEVIEIDDDDPDGAMIIGDKAPVDKNKQTVVYPTDWPKHAMKQIQSSLVHDIPGPSTYASKYVNPWVDLKIFQDDTVYNYSDDYPYEGYEEDYAYEEDEYEDDGYDASLVESEHNYSLSAKFDNFNYPPGVEASSPWRQKTSIEIANKTKPTKAVGDKIEEKYKAFKQFDTVDDHSDHYFTKPELRKVQVVKKPSKDWAKRIQHEWKVLEKDLPDTIFVRAYEDRMDLLRAVIMGPAGTPYHDGLFFFDIYFPPQYPNVPPMVNYRAGGLRLNPNLYASGKVCLSLLNTWAGSGCEKWNPANSTMLQVLVSIQALVLNAKPYFNEPGYAMHANTAHGEEKSLTYNEDTFLLSCRTMLYSLRNPPKNFEDFVAGHFRKYGRNILVACRAYLDGAQVGCLVGDGVQDVDEGDKSCSVRFKQSLKRLFDELLMEFTGKGADCDKFLAEKARSGDSTAAADTTLRL</sequence>
<dbReference type="FunFam" id="3.10.110.10:FF:000028">
    <property type="entry name" value="Probable ubiquitin-conjugating enzyme E2 23"/>
    <property type="match status" value="2"/>
</dbReference>